<keyword evidence="1" id="KW-0472">Membrane</keyword>
<keyword evidence="1" id="KW-0812">Transmembrane</keyword>
<dbReference type="RefSeq" id="WP_071678064.1">
    <property type="nucleotide sequence ID" value="NZ_CP016313.1"/>
</dbReference>
<accession>A0A1J0LW56</accession>
<dbReference type="KEGG" id="tbc:A0O31_02337"/>
<evidence type="ECO:0000256" key="1">
    <source>
        <dbReference type="SAM" id="Phobius"/>
    </source>
</evidence>
<evidence type="ECO:0008006" key="4">
    <source>
        <dbReference type="Google" id="ProtNLM"/>
    </source>
</evidence>
<sequence length="364" mass="40250">MEREEILASLEAKLAPLEAKRKRELLLAGALLLLTPFWAYLLLEAFQAMGARGLGSLWALLVAIPPGLALWRLGVLRSTLKWELTKPLAEALGFTYLPALGLPQAEAEASGLLPRADRYEGEDLLEGRVGPFAFRSGDLALYRKVRTKNGTRYQRFFSGTLYRFALPFAFPQEIRLAPQGAGVRAGGASPALVLGFLAVFWGLLIAGLLFAEGEREGLPLVVGGFALLSLPFLLYGLIYGLSLWKPGAGPKERVVLESGAFERLFDAYGDQIEARKLLTPRVQEALVEFRQALGKPFWAAFRENEAWILVQGRNRFEPNLFRPLNQGTLATYLRAWTKDLEEARRFLEAMGLFLEAAKRGKGGG</sequence>
<gene>
    <name evidence="2" type="ORF">A0O31_02337</name>
</gene>
<name>A0A1J0LW56_THEBO</name>
<dbReference type="Pfam" id="PF11335">
    <property type="entry name" value="DUF3137"/>
    <property type="match status" value="1"/>
</dbReference>
<feature type="transmembrane region" description="Helical" evidence="1">
    <location>
        <begin position="217"/>
        <end position="241"/>
    </location>
</feature>
<evidence type="ECO:0000313" key="2">
    <source>
        <dbReference type="EMBL" id="APD10362.1"/>
    </source>
</evidence>
<keyword evidence="1" id="KW-1133">Transmembrane helix</keyword>
<proteinExistence type="predicted"/>
<feature type="transmembrane region" description="Helical" evidence="1">
    <location>
        <begin position="191"/>
        <end position="211"/>
    </location>
</feature>
<dbReference type="InterPro" id="IPR021484">
    <property type="entry name" value="DUF3137"/>
</dbReference>
<dbReference type="Proteomes" id="UP000182993">
    <property type="component" value="Plasmid pTB1"/>
</dbReference>
<evidence type="ECO:0000313" key="3">
    <source>
        <dbReference type="Proteomes" id="UP000182993"/>
    </source>
</evidence>
<keyword evidence="2" id="KW-0614">Plasmid</keyword>
<feature type="transmembrane region" description="Helical" evidence="1">
    <location>
        <begin position="25"/>
        <end position="43"/>
    </location>
</feature>
<dbReference type="AlphaFoldDB" id="A0A1J0LW56"/>
<protein>
    <recommendedName>
        <fullName evidence="4">DUF3137 domain-containing protein</fullName>
    </recommendedName>
</protein>
<reference evidence="3" key="1">
    <citation type="submission" date="2016-06" db="EMBL/GenBank/DDBJ databases">
        <title>Whole genome sequencing of Thermus brockianus strain GE-1.</title>
        <authorList>
            <person name="Schaefers C."/>
            <person name="Blank S."/>
            <person name="Wiebusch S."/>
            <person name="Elleuche S."/>
            <person name="Antranikian G."/>
        </authorList>
    </citation>
    <scope>NUCLEOTIDE SEQUENCE [LARGE SCALE GENOMIC DNA]</scope>
    <source>
        <strain evidence="3">GE-1</strain>
        <plasmid evidence="3">ptb1</plasmid>
    </source>
</reference>
<feature type="transmembrane region" description="Helical" evidence="1">
    <location>
        <begin position="55"/>
        <end position="73"/>
    </location>
</feature>
<dbReference type="EMBL" id="CP016313">
    <property type="protein sequence ID" value="APD10362.1"/>
    <property type="molecule type" value="Genomic_DNA"/>
</dbReference>
<geneLocation type="plasmid" evidence="3">
    <name>ptb1</name>
</geneLocation>
<organism evidence="2 3">
    <name type="scientific">Thermus brockianus</name>
    <dbReference type="NCBI Taxonomy" id="56956"/>
    <lineage>
        <taxon>Bacteria</taxon>
        <taxon>Thermotogati</taxon>
        <taxon>Deinococcota</taxon>
        <taxon>Deinococci</taxon>
        <taxon>Thermales</taxon>
        <taxon>Thermaceae</taxon>
        <taxon>Thermus</taxon>
    </lineage>
</organism>